<evidence type="ECO:0000259" key="4">
    <source>
        <dbReference type="Pfam" id="PF13439"/>
    </source>
</evidence>
<evidence type="ECO:0000256" key="1">
    <source>
        <dbReference type="ARBA" id="ARBA00022676"/>
    </source>
</evidence>
<dbReference type="RefSeq" id="WP_091717828.1">
    <property type="nucleotide sequence ID" value="NZ_LT629779.1"/>
</dbReference>
<dbReference type="Pfam" id="PF00534">
    <property type="entry name" value="Glycos_transf_1"/>
    <property type="match status" value="1"/>
</dbReference>
<dbReference type="EMBL" id="LT629779">
    <property type="protein sequence ID" value="SDS77988.1"/>
    <property type="molecule type" value="Genomic_DNA"/>
</dbReference>
<keyword evidence="6" id="KW-1185">Reference proteome</keyword>
<dbReference type="PANTHER" id="PTHR12526">
    <property type="entry name" value="GLYCOSYLTRANSFERASE"/>
    <property type="match status" value="1"/>
</dbReference>
<dbReference type="GO" id="GO:0016757">
    <property type="term" value="F:glycosyltransferase activity"/>
    <property type="evidence" value="ECO:0007669"/>
    <property type="project" value="UniProtKB-KW"/>
</dbReference>
<dbReference type="InterPro" id="IPR028098">
    <property type="entry name" value="Glyco_trans_4-like_N"/>
</dbReference>
<name>A0A1H1UZM2_9MICC</name>
<dbReference type="Proteomes" id="UP000198751">
    <property type="component" value="Chromosome I"/>
</dbReference>
<dbReference type="OrthoDB" id="9810929at2"/>
<sequence>MKIAMISEHASPLAALGGVDAGGQNVHVAALSEALARRGHQVTVYTRRDATELPARVKVGPGFDVVHVDAGPPQHVPKDELLPFMGELADGVARDWDQRPPDVVHGHFWMSGLAALDAARRAGSGYRVPVIQTFHALGTVKRRHQGAEDTSPQERRWLEPGVGRSADRIIATCSDEVFELKAMGIDTGKISIAPCGVDLDVFGPDGPVAAKPRSHRILSVGRLVPRKGVDLVIRALPHLRAAGFADVELLIVGGGGDSGALHSDPEVRRLLDLAAELGVQDQVVLEGQVPRGDMPGIFRSADAVVCAPWYEPFGIVPLEAMACGVPVVAAAVGGLRDTVVDHATGLHVPPRDPKAIASAVAMLLGNPSLRSELGDAGQRRARARYSWDRVAAESEKAYKLAVAGAAARPAAIPMEGAAL</sequence>
<evidence type="ECO:0000313" key="6">
    <source>
        <dbReference type="Proteomes" id="UP000198751"/>
    </source>
</evidence>
<evidence type="ECO:0000259" key="3">
    <source>
        <dbReference type="Pfam" id="PF00534"/>
    </source>
</evidence>
<dbReference type="PANTHER" id="PTHR12526:SF635">
    <property type="entry name" value="GLYCOSYL TRANSFERASE GROUP 1"/>
    <property type="match status" value="1"/>
</dbReference>
<accession>A0A1H1UZM2</accession>
<proteinExistence type="predicted"/>
<feature type="domain" description="Glycosyltransferase subfamily 4-like N-terminal" evidence="4">
    <location>
        <begin position="22"/>
        <end position="200"/>
    </location>
</feature>
<dbReference type="Pfam" id="PF13439">
    <property type="entry name" value="Glyco_transf_4"/>
    <property type="match status" value="1"/>
</dbReference>
<keyword evidence="2 5" id="KW-0808">Transferase</keyword>
<evidence type="ECO:0000313" key="5">
    <source>
        <dbReference type="EMBL" id="SDS77988.1"/>
    </source>
</evidence>
<gene>
    <name evidence="5" type="ORF">SAMN04489743_0839</name>
</gene>
<feature type="domain" description="Glycosyl transferase family 1" evidence="3">
    <location>
        <begin position="214"/>
        <end position="379"/>
    </location>
</feature>
<reference evidence="6" key="1">
    <citation type="submission" date="2016-10" db="EMBL/GenBank/DDBJ databases">
        <authorList>
            <person name="Varghese N."/>
            <person name="Submissions S."/>
        </authorList>
    </citation>
    <scope>NUCLEOTIDE SEQUENCE [LARGE SCALE GENOMIC DNA]</scope>
    <source>
        <strain evidence="6">IMMIB L-1606</strain>
    </source>
</reference>
<dbReference type="InterPro" id="IPR001296">
    <property type="entry name" value="Glyco_trans_1"/>
</dbReference>
<dbReference type="Gene3D" id="3.40.50.2000">
    <property type="entry name" value="Glycogen Phosphorylase B"/>
    <property type="match status" value="2"/>
</dbReference>
<evidence type="ECO:0000256" key="2">
    <source>
        <dbReference type="ARBA" id="ARBA00022679"/>
    </source>
</evidence>
<dbReference type="SUPFAM" id="SSF53756">
    <property type="entry name" value="UDP-Glycosyltransferase/glycogen phosphorylase"/>
    <property type="match status" value="1"/>
</dbReference>
<keyword evidence="1" id="KW-0328">Glycosyltransferase</keyword>
<protein>
    <submittedName>
        <fullName evidence="5">Glycosyltransferase involved in cell wall bisynthesis</fullName>
    </submittedName>
</protein>
<organism evidence="5 6">
    <name type="scientific">Pseudarthrobacter equi</name>
    <dbReference type="NCBI Taxonomy" id="728066"/>
    <lineage>
        <taxon>Bacteria</taxon>
        <taxon>Bacillati</taxon>
        <taxon>Actinomycetota</taxon>
        <taxon>Actinomycetes</taxon>
        <taxon>Micrococcales</taxon>
        <taxon>Micrococcaceae</taxon>
        <taxon>Pseudarthrobacter</taxon>
    </lineage>
</organism>
<dbReference type="AlphaFoldDB" id="A0A1H1UZM2"/>